<keyword evidence="1" id="KW-0812">Transmembrane</keyword>
<organism evidence="2">
    <name type="scientific">hydrothermal vent metagenome</name>
    <dbReference type="NCBI Taxonomy" id="652676"/>
    <lineage>
        <taxon>unclassified sequences</taxon>
        <taxon>metagenomes</taxon>
        <taxon>ecological metagenomes</taxon>
    </lineage>
</organism>
<accession>A0A1W1D4S5</accession>
<dbReference type="AlphaFoldDB" id="A0A1W1D4S5"/>
<proteinExistence type="predicted"/>
<dbReference type="InterPro" id="IPR036034">
    <property type="entry name" value="PDZ_sf"/>
</dbReference>
<gene>
    <name evidence="2" type="ORF">MNB_SM-3-55</name>
</gene>
<keyword evidence="1" id="KW-1133">Transmembrane helix</keyword>
<sequence length="273" mass="31387">MNKISSTTLIHIITKFLILLLLAKIIAFGIWFYLKDIPNVELQATKNYQTKYYRIDFSSMLQKQQKKVKPQKKVPKGPTIKNIILKGLYGKDNNGFAIVALKSKPRKTSIISVGEVYAGYTLSSIQLQSVVFQKNNKNYILSLQTNKKTKGKSKITKVHTQQAEEDDDEPHEVSRHDINYYSKHPREIWKNISIYEVKKGGKIIGFKVKRINKSSIFGKLGLKKGDLIIRANNIALTSYKSAFDLYNNIDKIDTMEIVVLRNNQEKELVYEIN</sequence>
<evidence type="ECO:0000313" key="2">
    <source>
        <dbReference type="EMBL" id="SFV75500.1"/>
    </source>
</evidence>
<name>A0A1W1D4S5_9ZZZZ</name>
<dbReference type="EMBL" id="FPHP01000042">
    <property type="protein sequence ID" value="SFV75500.1"/>
    <property type="molecule type" value="Genomic_DNA"/>
</dbReference>
<dbReference type="SUPFAM" id="SSF50156">
    <property type="entry name" value="PDZ domain-like"/>
    <property type="match status" value="1"/>
</dbReference>
<evidence type="ECO:0000256" key="1">
    <source>
        <dbReference type="SAM" id="Phobius"/>
    </source>
</evidence>
<feature type="transmembrane region" description="Helical" evidence="1">
    <location>
        <begin position="12"/>
        <end position="34"/>
    </location>
</feature>
<reference evidence="2" key="1">
    <citation type="submission" date="2016-10" db="EMBL/GenBank/DDBJ databases">
        <authorList>
            <person name="de Groot N.N."/>
        </authorList>
    </citation>
    <scope>NUCLEOTIDE SEQUENCE</scope>
</reference>
<dbReference type="Gene3D" id="2.30.42.10">
    <property type="match status" value="1"/>
</dbReference>
<protein>
    <submittedName>
        <fullName evidence="2">General secretion pathway protein C</fullName>
    </submittedName>
</protein>
<keyword evidence="1" id="KW-0472">Membrane</keyword>